<dbReference type="EMBL" id="JBEPMJ010000011">
    <property type="protein sequence ID" value="MET3750541.1"/>
    <property type="molecule type" value="Genomic_DNA"/>
</dbReference>
<accession>A0ABV2M282</accession>
<dbReference type="CDD" id="cd09023">
    <property type="entry name" value="Aldose_epim_Ec_c4013"/>
    <property type="match status" value="1"/>
</dbReference>
<sequence length="350" mass="39859">MKKQDILRHVGHMSQIAEIREISYQEGRAKGMNGWQIKNGPLRFTVMKDKGLDISELSYKGINMSFLSKPGLQGRNHYDTNGQEAQRSIMGGMIFTCGLENICAPYIGDREYPMHGRIRTTPAEHTGEKVCWEGDEYHLSVCGEMREAELFGENLVLKRKISTIFPGKQIIIEDEIENQGFREEPAMLLYHFNVGYPLLEEGTKIILPTKKVTPRDEAAAPFTEKYCIMEAPKDREPEYVFLHELAEDGEGNTFAAVINEKTGFGIRLDFNRKNLPYFMEWKSLASGDYVVGLEPANSSVYGRAYHEENGNLHTIKPFARENNRLVITILEEEELVRTEEEAQALAGKKE</sequence>
<dbReference type="Proteomes" id="UP001549106">
    <property type="component" value="Unassembled WGS sequence"/>
</dbReference>
<reference evidence="1 2" key="1">
    <citation type="submission" date="2024-06" db="EMBL/GenBank/DDBJ databases">
        <title>Genomic Encyclopedia of Type Strains, Phase IV (KMG-IV): sequencing the most valuable type-strain genomes for metagenomic binning, comparative biology and taxonomic classification.</title>
        <authorList>
            <person name="Goeker M."/>
        </authorList>
    </citation>
    <scope>NUCLEOTIDE SEQUENCE [LARGE SCALE GENOMIC DNA]</scope>
    <source>
        <strain evidence="1 2">DSM 29492</strain>
    </source>
</reference>
<evidence type="ECO:0000313" key="1">
    <source>
        <dbReference type="EMBL" id="MET3750541.1"/>
    </source>
</evidence>
<evidence type="ECO:0008006" key="3">
    <source>
        <dbReference type="Google" id="ProtNLM"/>
    </source>
</evidence>
<dbReference type="InterPro" id="IPR027839">
    <property type="entry name" value="DUF4432"/>
</dbReference>
<dbReference type="Gene3D" id="2.70.98.10">
    <property type="match status" value="1"/>
</dbReference>
<proteinExistence type="predicted"/>
<keyword evidence="2" id="KW-1185">Reference proteome</keyword>
<organism evidence="1 2">
    <name type="scientific">Blautia caecimuris</name>
    <dbReference type="NCBI Taxonomy" id="1796615"/>
    <lineage>
        <taxon>Bacteria</taxon>
        <taxon>Bacillati</taxon>
        <taxon>Bacillota</taxon>
        <taxon>Clostridia</taxon>
        <taxon>Lachnospirales</taxon>
        <taxon>Lachnospiraceae</taxon>
        <taxon>Blautia</taxon>
    </lineage>
</organism>
<dbReference type="RefSeq" id="WP_257464568.1">
    <property type="nucleotide sequence ID" value="NZ_BAABXP010000005.1"/>
</dbReference>
<comment type="caution">
    <text evidence="1">The sequence shown here is derived from an EMBL/GenBank/DDBJ whole genome shotgun (WGS) entry which is preliminary data.</text>
</comment>
<protein>
    <recommendedName>
        <fullName evidence="3">DUF4432 family protein</fullName>
    </recommendedName>
</protein>
<dbReference type="Pfam" id="PF14486">
    <property type="entry name" value="DUF4432"/>
    <property type="match status" value="1"/>
</dbReference>
<name>A0ABV2M282_9FIRM</name>
<gene>
    <name evidence="1" type="ORF">ABID24_001793</name>
</gene>
<dbReference type="InterPro" id="IPR014718">
    <property type="entry name" value="GH-type_carb-bd"/>
</dbReference>
<evidence type="ECO:0000313" key="2">
    <source>
        <dbReference type="Proteomes" id="UP001549106"/>
    </source>
</evidence>